<feature type="compositionally biased region" description="Low complexity" evidence="1">
    <location>
        <begin position="128"/>
        <end position="140"/>
    </location>
</feature>
<protein>
    <submittedName>
        <fullName evidence="2">Uncharacterized protein</fullName>
    </submittedName>
</protein>
<comment type="caution">
    <text evidence="2">The sequence shown here is derived from an EMBL/GenBank/DDBJ whole genome shotgun (WGS) entry which is preliminary data.</text>
</comment>
<feature type="compositionally biased region" description="Polar residues" evidence="1">
    <location>
        <begin position="40"/>
        <end position="49"/>
    </location>
</feature>
<evidence type="ECO:0000256" key="1">
    <source>
        <dbReference type="SAM" id="MobiDB-lite"/>
    </source>
</evidence>
<feature type="compositionally biased region" description="Polar residues" evidence="1">
    <location>
        <begin position="82"/>
        <end position="99"/>
    </location>
</feature>
<feature type="compositionally biased region" description="Low complexity" evidence="1">
    <location>
        <begin position="489"/>
        <end position="498"/>
    </location>
</feature>
<feature type="region of interest" description="Disordered" evidence="1">
    <location>
        <begin position="477"/>
        <end position="553"/>
    </location>
</feature>
<feature type="compositionally biased region" description="Basic residues" evidence="1">
    <location>
        <begin position="956"/>
        <end position="967"/>
    </location>
</feature>
<feature type="compositionally biased region" description="Low complexity" evidence="1">
    <location>
        <begin position="514"/>
        <end position="523"/>
    </location>
</feature>
<dbReference type="AlphaFoldDB" id="A0A9P6NN99"/>
<feature type="compositionally biased region" description="Acidic residues" evidence="1">
    <location>
        <begin position="687"/>
        <end position="701"/>
    </location>
</feature>
<feature type="compositionally biased region" description="Basic residues" evidence="1">
    <location>
        <begin position="1"/>
        <end position="10"/>
    </location>
</feature>
<organism evidence="2 3">
    <name type="scientific">Cronartium quercuum f. sp. fusiforme G11</name>
    <dbReference type="NCBI Taxonomy" id="708437"/>
    <lineage>
        <taxon>Eukaryota</taxon>
        <taxon>Fungi</taxon>
        <taxon>Dikarya</taxon>
        <taxon>Basidiomycota</taxon>
        <taxon>Pucciniomycotina</taxon>
        <taxon>Pucciniomycetes</taxon>
        <taxon>Pucciniales</taxon>
        <taxon>Coleosporiaceae</taxon>
        <taxon>Cronartium</taxon>
    </lineage>
</organism>
<dbReference type="Proteomes" id="UP000886653">
    <property type="component" value="Unassembled WGS sequence"/>
</dbReference>
<proteinExistence type="predicted"/>
<feature type="compositionally biased region" description="Basic residues" evidence="1">
    <location>
        <begin position="17"/>
        <end position="31"/>
    </location>
</feature>
<reference evidence="2" key="1">
    <citation type="submission" date="2013-11" db="EMBL/GenBank/DDBJ databases">
        <title>Genome sequence of the fusiform rust pathogen reveals effectors for host alternation and coevolution with pine.</title>
        <authorList>
            <consortium name="DOE Joint Genome Institute"/>
            <person name="Smith K."/>
            <person name="Pendleton A."/>
            <person name="Kubisiak T."/>
            <person name="Anderson C."/>
            <person name="Salamov A."/>
            <person name="Aerts A."/>
            <person name="Riley R."/>
            <person name="Clum A."/>
            <person name="Lindquist E."/>
            <person name="Ence D."/>
            <person name="Campbell M."/>
            <person name="Kronenberg Z."/>
            <person name="Feau N."/>
            <person name="Dhillon B."/>
            <person name="Hamelin R."/>
            <person name="Burleigh J."/>
            <person name="Smith J."/>
            <person name="Yandell M."/>
            <person name="Nelson C."/>
            <person name="Grigoriev I."/>
            <person name="Davis J."/>
        </authorList>
    </citation>
    <scope>NUCLEOTIDE SEQUENCE</scope>
    <source>
        <strain evidence="2">G11</strain>
    </source>
</reference>
<feature type="region of interest" description="Disordered" evidence="1">
    <location>
        <begin position="838"/>
        <end position="862"/>
    </location>
</feature>
<evidence type="ECO:0000313" key="3">
    <source>
        <dbReference type="Proteomes" id="UP000886653"/>
    </source>
</evidence>
<accession>A0A9P6NN99</accession>
<feature type="region of interest" description="Disordered" evidence="1">
    <location>
        <begin position="954"/>
        <end position="991"/>
    </location>
</feature>
<feature type="region of interest" description="Disordered" evidence="1">
    <location>
        <begin position="678"/>
        <end position="703"/>
    </location>
</feature>
<feature type="compositionally biased region" description="Polar residues" evidence="1">
    <location>
        <begin position="241"/>
        <end position="250"/>
    </location>
</feature>
<name>A0A9P6NN99_9BASI</name>
<feature type="compositionally biased region" description="Basic residues" evidence="1">
    <location>
        <begin position="209"/>
        <end position="222"/>
    </location>
</feature>
<feature type="compositionally biased region" description="Polar residues" evidence="1">
    <location>
        <begin position="179"/>
        <end position="197"/>
    </location>
</feature>
<dbReference type="EMBL" id="MU167231">
    <property type="protein sequence ID" value="KAG0149039.1"/>
    <property type="molecule type" value="Genomic_DNA"/>
</dbReference>
<sequence>MTNNHSKHPRTFTSHPQPKKKQQHPNRHASFRSRFDGGPSKNSAPSRSPLTHPRELESNAQAKKPNQESCSSKSKSEHGISNLASNDNPKPVGSSSFNPFPNGLNAFPKLPKFKLLSRAKSDEIGPRSQSPTAAASTPASTAPPTPAQLDKHSISRNSRSTESPGRAPVFSRKNASHPHPQQIQSPRSGWNRTSSNARAEEEDVPLKPPPKKTRTIVRRKKGAAVSTEPTKTRRCGPSGAKAQTSGTMSINEDDGEETEDELERIQRVPLSSPSTCSTKKTILTTAVSSARSHHASKFNHASIPVQISFMKEDRPVIPLPTTNPAPSLVDQIVIDEQGLAASSTVIPSVVEKPTTASMFTHIPLPSKTVIDHPVSTSVTKPSPLVDQIVIEKSTNDLIPKLTPTIHKNVIEKPITAPVSTLTSSTDKTVNENLAIPLQPAPTFLADTLVIKSPAAASGPSTVPHPPTFSFENIRQVARPKPAQEDGHETSSLSSLPSDSDSKSESDSDSDESESSTSDNDSTEAGSPPFQALQWDLQPQPQPEPSPQPNTFEYQNLPMSVFGSVQEQTRMSPVLDVPMDEASELGEDVCLEYTDFGAHELGVPVTWSESDYDEGEETDETDEFAEFLLMEAANECKTVSMSKLESVDTRSDTESFEFDGLFSDRESYMVLEDFEGIPTAAEASSSEEGSDGETTDSLDEDDHSGLVRFGIEVDDDEEEDDAAFFDLPPDSALGSLLNHFELSGDVEFFVLPEDPTPSQSIATSCLLPADPRQTNTATSGSAGMVPDPGMGSIQLPVMGSFAVGTAAGRTIIDDHAIPPPSPFSGTKVVRFNRFKKLRDRSCAGDSEQSSMGTPKPDASHSAAEEEFDITAFIREDDEDDQVGCKESEGTGCMGTMEDLSRWRRVPMTAFRRNMMSASLTEPMLNGAIQRPGQARQTLSLVQEKKQAVKKLLLSPGTHKRRRRNRTNKHSNMNTTKTLIENPMLEEDQPQPQVSLNKAFDTPLFKSVIDEMGTTEVPMLNLMDGIEGLPIE</sequence>
<keyword evidence="3" id="KW-1185">Reference proteome</keyword>
<gene>
    <name evidence="2" type="ORF">CROQUDRAFT_89614</name>
</gene>
<dbReference type="OrthoDB" id="2506751at2759"/>
<feature type="region of interest" description="Disordered" evidence="1">
    <location>
        <begin position="1"/>
        <end position="259"/>
    </location>
</feature>
<evidence type="ECO:0000313" key="2">
    <source>
        <dbReference type="EMBL" id="KAG0149039.1"/>
    </source>
</evidence>